<evidence type="ECO:0000256" key="3">
    <source>
        <dbReference type="ARBA" id="ARBA00022691"/>
    </source>
</evidence>
<dbReference type="PROSITE" id="PS00092">
    <property type="entry name" value="N6_MTASE"/>
    <property type="match status" value="1"/>
</dbReference>
<dbReference type="Pfam" id="PF17827">
    <property type="entry name" value="PrmC_N"/>
    <property type="match status" value="1"/>
</dbReference>
<evidence type="ECO:0000256" key="5">
    <source>
        <dbReference type="HAMAP-Rule" id="MF_02126"/>
    </source>
</evidence>
<sequence>MFRSMMPIPTTVRDALAAAGRRLAVAGVDSPGLSARLLLGEVLGLDDLGLVLAAHRELSDPEVAAFHALLDRRAAGEPAAYILGRREFYGLDFAVTPATLVPRPESEHLIEEALTHFSDTETELRFADLGTGSGCLAVSFAVHRPGAVGVAVDRSAMALMTARQNARTHGVAGRVLFAQCDFGALCVQDASVDLVLANPPYVSASEHETLSREVRDYEPRTALVPSEGGGGSGLEALVSLLPESRRVLKVGGLLACEIGWEQGQRGLELVRATRLQGGRRFESSRIIQDLAGRDRVLVAVAGCE</sequence>
<keyword evidence="2 5" id="KW-0808">Transferase</keyword>
<comment type="function">
    <text evidence="5">Methylates the class 1 translation termination release factors RF1/PrfA and RF2/PrfB on the glutamine residue of the universally conserved GGQ motif.</text>
</comment>
<dbReference type="AlphaFoldDB" id="A0A7M3MAE6"/>
<dbReference type="InterPro" id="IPR029063">
    <property type="entry name" value="SAM-dependent_MTases_sf"/>
</dbReference>
<dbReference type="Gene3D" id="3.40.50.150">
    <property type="entry name" value="Vaccinia Virus protein VP39"/>
    <property type="match status" value="1"/>
</dbReference>
<comment type="caution">
    <text evidence="8">The sequence shown here is derived from an EMBL/GenBank/DDBJ whole genome shotgun (WGS) entry which is preliminary data.</text>
</comment>
<dbReference type="InterPro" id="IPR004556">
    <property type="entry name" value="HemK-like"/>
</dbReference>
<feature type="domain" description="Methyltransferase small" evidence="6">
    <location>
        <begin position="116"/>
        <end position="207"/>
    </location>
</feature>
<feature type="binding site" evidence="5">
    <location>
        <begin position="130"/>
        <end position="134"/>
    </location>
    <ligand>
        <name>S-adenosyl-L-methionine</name>
        <dbReference type="ChEBI" id="CHEBI:59789"/>
    </ligand>
</feature>
<dbReference type="EMBL" id="QMIE01000022">
    <property type="protein sequence ID" value="TVM14608.1"/>
    <property type="molecule type" value="Genomic_DNA"/>
</dbReference>
<dbReference type="Proteomes" id="UP000448292">
    <property type="component" value="Unassembled WGS sequence"/>
</dbReference>
<keyword evidence="9" id="KW-1185">Reference proteome</keyword>
<dbReference type="SUPFAM" id="SSF53335">
    <property type="entry name" value="S-adenosyl-L-methionine-dependent methyltransferases"/>
    <property type="match status" value="1"/>
</dbReference>
<dbReference type="OrthoDB" id="9800643at2"/>
<evidence type="ECO:0000256" key="2">
    <source>
        <dbReference type="ARBA" id="ARBA00022679"/>
    </source>
</evidence>
<feature type="domain" description="Release factor glutamine methyltransferase N-terminal" evidence="7">
    <location>
        <begin position="14"/>
        <end position="84"/>
    </location>
</feature>
<comment type="similarity">
    <text evidence="5">Belongs to the protein N5-glutamine methyltransferase family. PrmC subfamily.</text>
</comment>
<feature type="binding site" evidence="5">
    <location>
        <position position="182"/>
    </location>
    <ligand>
        <name>S-adenosyl-L-methionine</name>
        <dbReference type="ChEBI" id="CHEBI:59789"/>
    </ligand>
</feature>
<dbReference type="InterPro" id="IPR040758">
    <property type="entry name" value="PrmC_N"/>
</dbReference>
<feature type="binding site" evidence="5">
    <location>
        <position position="153"/>
    </location>
    <ligand>
        <name>S-adenosyl-L-methionine</name>
        <dbReference type="ChEBI" id="CHEBI:59789"/>
    </ligand>
</feature>
<evidence type="ECO:0000256" key="4">
    <source>
        <dbReference type="ARBA" id="ARBA00048391"/>
    </source>
</evidence>
<dbReference type="InterPro" id="IPR007848">
    <property type="entry name" value="Small_mtfrase_dom"/>
</dbReference>
<dbReference type="CDD" id="cd02440">
    <property type="entry name" value="AdoMet_MTases"/>
    <property type="match status" value="1"/>
</dbReference>
<dbReference type="NCBIfam" id="TIGR03534">
    <property type="entry name" value="RF_mod_PrmC"/>
    <property type="match status" value="1"/>
</dbReference>
<protein>
    <recommendedName>
        <fullName evidence="5">Release factor glutamine methyltransferase</fullName>
        <shortName evidence="5">RF MTase</shortName>
        <ecNumber evidence="5">2.1.1.297</ecNumber>
    </recommendedName>
    <alternativeName>
        <fullName evidence="5">N5-glutamine methyltransferase PrmC</fullName>
    </alternativeName>
    <alternativeName>
        <fullName evidence="5">Protein-(glutamine-N5) MTase PrmC</fullName>
    </alternativeName>
    <alternativeName>
        <fullName evidence="5">Protein-glutamine N-methyltransferase PrmC</fullName>
    </alternativeName>
</protein>
<keyword evidence="3 5" id="KW-0949">S-adenosyl-L-methionine</keyword>
<dbReference type="PANTHER" id="PTHR18895:SF74">
    <property type="entry name" value="MTRF1L RELEASE FACTOR GLUTAMINE METHYLTRANSFERASE"/>
    <property type="match status" value="1"/>
</dbReference>
<dbReference type="Gene3D" id="1.10.8.10">
    <property type="entry name" value="DNA helicase RuvA subunit, C-terminal domain"/>
    <property type="match status" value="1"/>
</dbReference>
<organism evidence="8 9">
    <name type="scientific">Oceanidesulfovibrio indonesiensis</name>
    <dbReference type="NCBI Taxonomy" id="54767"/>
    <lineage>
        <taxon>Bacteria</taxon>
        <taxon>Pseudomonadati</taxon>
        <taxon>Thermodesulfobacteriota</taxon>
        <taxon>Desulfovibrionia</taxon>
        <taxon>Desulfovibrionales</taxon>
        <taxon>Desulfovibrionaceae</taxon>
        <taxon>Oceanidesulfovibrio</taxon>
    </lineage>
</organism>
<dbReference type="InterPro" id="IPR050320">
    <property type="entry name" value="N5-glutamine_MTase"/>
</dbReference>
<evidence type="ECO:0000259" key="7">
    <source>
        <dbReference type="Pfam" id="PF17827"/>
    </source>
</evidence>
<dbReference type="NCBIfam" id="TIGR00536">
    <property type="entry name" value="hemK_fam"/>
    <property type="match status" value="1"/>
</dbReference>
<dbReference type="EC" id="2.1.1.297" evidence="5"/>
<dbReference type="GO" id="GO:0003676">
    <property type="term" value="F:nucleic acid binding"/>
    <property type="evidence" value="ECO:0007669"/>
    <property type="project" value="InterPro"/>
</dbReference>
<proteinExistence type="inferred from homology"/>
<name>A0A7M3MAE6_9BACT</name>
<evidence type="ECO:0000313" key="8">
    <source>
        <dbReference type="EMBL" id="TVM14608.1"/>
    </source>
</evidence>
<evidence type="ECO:0000256" key="1">
    <source>
        <dbReference type="ARBA" id="ARBA00022603"/>
    </source>
</evidence>
<comment type="catalytic activity">
    <reaction evidence="4 5">
        <text>L-glutaminyl-[peptide chain release factor] + S-adenosyl-L-methionine = N(5)-methyl-L-glutaminyl-[peptide chain release factor] + S-adenosyl-L-homocysteine + H(+)</text>
        <dbReference type="Rhea" id="RHEA:42896"/>
        <dbReference type="Rhea" id="RHEA-COMP:10271"/>
        <dbReference type="Rhea" id="RHEA-COMP:10272"/>
        <dbReference type="ChEBI" id="CHEBI:15378"/>
        <dbReference type="ChEBI" id="CHEBI:30011"/>
        <dbReference type="ChEBI" id="CHEBI:57856"/>
        <dbReference type="ChEBI" id="CHEBI:59789"/>
        <dbReference type="ChEBI" id="CHEBI:61891"/>
        <dbReference type="EC" id="2.1.1.297"/>
    </reaction>
</comment>
<evidence type="ECO:0000313" key="9">
    <source>
        <dbReference type="Proteomes" id="UP000448292"/>
    </source>
</evidence>
<keyword evidence="1 5" id="KW-0489">Methyltransferase</keyword>
<reference evidence="8 9" key="1">
    <citation type="submission" date="2018-06" db="EMBL/GenBank/DDBJ databases">
        <title>Complete genome of Desulfovibrio indonesiensis P37SLT.</title>
        <authorList>
            <person name="Crispim J.S."/>
            <person name="Vidigal P.M.P."/>
            <person name="Silva L.C.F."/>
            <person name="Laguardia C.N."/>
            <person name="Araujo L.C."/>
            <person name="Dias R.S."/>
            <person name="Sousa M.P."/>
            <person name="Paula S.O."/>
            <person name="Silva C."/>
        </authorList>
    </citation>
    <scope>NUCLEOTIDE SEQUENCE [LARGE SCALE GENOMIC DNA]</scope>
    <source>
        <strain evidence="8 9">P37SLT</strain>
    </source>
</reference>
<gene>
    <name evidence="5 8" type="primary">prmC</name>
    <name evidence="8" type="ORF">DPQ33_17225</name>
</gene>
<dbReference type="GO" id="GO:0032259">
    <property type="term" value="P:methylation"/>
    <property type="evidence" value="ECO:0007669"/>
    <property type="project" value="UniProtKB-KW"/>
</dbReference>
<dbReference type="HAMAP" id="MF_02126">
    <property type="entry name" value="RF_methyltr_PrmC"/>
    <property type="match status" value="1"/>
</dbReference>
<feature type="binding site" evidence="5">
    <location>
        <position position="198"/>
    </location>
    <ligand>
        <name>S-adenosyl-L-methionine</name>
        <dbReference type="ChEBI" id="CHEBI:59789"/>
    </ligand>
</feature>
<dbReference type="InterPro" id="IPR019874">
    <property type="entry name" value="RF_methyltr_PrmC"/>
</dbReference>
<dbReference type="Pfam" id="PF05175">
    <property type="entry name" value="MTS"/>
    <property type="match status" value="1"/>
</dbReference>
<evidence type="ECO:0000259" key="6">
    <source>
        <dbReference type="Pfam" id="PF05175"/>
    </source>
</evidence>
<feature type="binding site" evidence="5">
    <location>
        <begin position="198"/>
        <end position="201"/>
    </location>
    <ligand>
        <name>substrate</name>
    </ligand>
</feature>
<dbReference type="PANTHER" id="PTHR18895">
    <property type="entry name" value="HEMK METHYLTRANSFERASE"/>
    <property type="match status" value="1"/>
</dbReference>
<dbReference type="GO" id="GO:0102559">
    <property type="term" value="F:peptide chain release factor N(5)-glutamine methyltransferase activity"/>
    <property type="evidence" value="ECO:0007669"/>
    <property type="project" value="UniProtKB-EC"/>
</dbReference>
<accession>A0A7M3MAE6</accession>
<dbReference type="InterPro" id="IPR002052">
    <property type="entry name" value="DNA_methylase_N6_adenine_CS"/>
</dbReference>